<proteinExistence type="predicted"/>
<gene>
    <name evidence="1" type="ORF">A6A04_07550</name>
</gene>
<dbReference type="RefSeq" id="WP_068495513.1">
    <property type="nucleotide sequence ID" value="NZ_LWQT01000109.1"/>
</dbReference>
<organism evidence="1 2">
    <name type="scientific">Paramagnetospirillum marisnigri</name>
    <dbReference type="NCBI Taxonomy" id="1285242"/>
    <lineage>
        <taxon>Bacteria</taxon>
        <taxon>Pseudomonadati</taxon>
        <taxon>Pseudomonadota</taxon>
        <taxon>Alphaproteobacteria</taxon>
        <taxon>Rhodospirillales</taxon>
        <taxon>Magnetospirillaceae</taxon>
        <taxon>Paramagnetospirillum</taxon>
    </lineage>
</organism>
<protein>
    <submittedName>
        <fullName evidence="1">Uncharacterized protein</fullName>
    </submittedName>
</protein>
<reference evidence="1 2" key="1">
    <citation type="submission" date="2016-04" db="EMBL/GenBank/DDBJ databases">
        <title>Draft genome sequence of freshwater magnetotactic bacteria Magnetospirillum marisnigri SP-1 and Magnetospirillum moscoviense BB-1.</title>
        <authorList>
            <person name="Koziaeva V."/>
            <person name="Dziuba M.V."/>
            <person name="Ivanov T.M."/>
            <person name="Kuznetsov B."/>
            <person name="Grouzdev D.S."/>
        </authorList>
    </citation>
    <scope>NUCLEOTIDE SEQUENCE [LARGE SCALE GENOMIC DNA]</scope>
    <source>
        <strain evidence="1 2">SP-1</strain>
    </source>
</reference>
<dbReference type="AlphaFoldDB" id="A0A178M830"/>
<keyword evidence="2" id="KW-1185">Reference proteome</keyword>
<accession>A0A178M830</accession>
<dbReference type="STRING" id="1285242.A6A04_07550"/>
<dbReference type="Proteomes" id="UP000078428">
    <property type="component" value="Unassembled WGS sequence"/>
</dbReference>
<sequence>MFNPAQSDVQIRTNPDKAQCRLSGRGGYNAEIETPAKVTIPHSAAPVTVTCEAPGFRRTVASLQANSSGWIWANSGFIVATGGAAVLGLVVDEALGSDWTYRKDVNLELDAERVRPVRVRSRDGSEDLRLEAR</sequence>
<name>A0A178M830_9PROT</name>
<evidence type="ECO:0000313" key="1">
    <source>
        <dbReference type="EMBL" id="OAN44676.1"/>
    </source>
</evidence>
<evidence type="ECO:0000313" key="2">
    <source>
        <dbReference type="Proteomes" id="UP000078428"/>
    </source>
</evidence>
<dbReference type="EMBL" id="LWQT01000109">
    <property type="protein sequence ID" value="OAN44676.1"/>
    <property type="molecule type" value="Genomic_DNA"/>
</dbReference>
<comment type="caution">
    <text evidence="1">The sequence shown here is derived from an EMBL/GenBank/DDBJ whole genome shotgun (WGS) entry which is preliminary data.</text>
</comment>
<dbReference type="OrthoDB" id="7355661at2"/>